<evidence type="ECO:0000256" key="11">
    <source>
        <dbReference type="SAM" id="Phobius"/>
    </source>
</evidence>
<dbReference type="InterPro" id="IPR004513">
    <property type="entry name" value="FtsX"/>
</dbReference>
<evidence type="ECO:0000259" key="13">
    <source>
        <dbReference type="Pfam" id="PF18075"/>
    </source>
</evidence>
<feature type="transmembrane region" description="Helical" evidence="11">
    <location>
        <begin position="232"/>
        <end position="254"/>
    </location>
</feature>
<dbReference type="PIRSF" id="PIRSF003097">
    <property type="entry name" value="FtsX"/>
    <property type="match status" value="1"/>
</dbReference>
<dbReference type="InterPro" id="IPR003838">
    <property type="entry name" value="ABC3_permease_C"/>
</dbReference>
<evidence type="ECO:0000256" key="6">
    <source>
        <dbReference type="ARBA" id="ARBA00022692"/>
    </source>
</evidence>
<evidence type="ECO:0000256" key="3">
    <source>
        <dbReference type="ARBA" id="ARBA00021907"/>
    </source>
</evidence>
<dbReference type="GO" id="GO:0051301">
    <property type="term" value="P:cell division"/>
    <property type="evidence" value="ECO:0007669"/>
    <property type="project" value="UniProtKB-KW"/>
</dbReference>
<keyword evidence="6 11" id="KW-0812">Transmembrane</keyword>
<dbReference type="AlphaFoldDB" id="A0A6N4SPI7"/>
<name>A0A6N4SPI7_CYTH3</name>
<keyword evidence="8 10" id="KW-0472">Membrane</keyword>
<dbReference type="EMBL" id="CP000383">
    <property type="protein sequence ID" value="ABG58228.1"/>
    <property type="molecule type" value="Genomic_DNA"/>
</dbReference>
<dbReference type="GO" id="GO:0005886">
    <property type="term" value="C:plasma membrane"/>
    <property type="evidence" value="ECO:0007669"/>
    <property type="project" value="UniProtKB-SubCell"/>
</dbReference>
<evidence type="ECO:0000256" key="8">
    <source>
        <dbReference type="ARBA" id="ARBA00023136"/>
    </source>
</evidence>
<gene>
    <name evidence="14" type="primary">ftsX</name>
    <name evidence="14" type="ordered locus">CHU_0951</name>
</gene>
<feature type="domain" description="FtsX extracellular" evidence="13">
    <location>
        <begin position="64"/>
        <end position="164"/>
    </location>
</feature>
<feature type="domain" description="ABC3 transporter permease C-terminal" evidence="12">
    <location>
        <begin position="187"/>
        <end position="303"/>
    </location>
</feature>
<dbReference type="Pfam" id="PF02687">
    <property type="entry name" value="FtsX"/>
    <property type="match status" value="1"/>
</dbReference>
<comment type="similarity">
    <text evidence="2 10">Belongs to the ABC-4 integral membrane protein family. FtsX subfamily.</text>
</comment>
<evidence type="ECO:0000256" key="4">
    <source>
        <dbReference type="ARBA" id="ARBA00022475"/>
    </source>
</evidence>
<dbReference type="PANTHER" id="PTHR47755:SF1">
    <property type="entry name" value="CELL DIVISION PROTEIN FTSX"/>
    <property type="match status" value="1"/>
</dbReference>
<keyword evidence="15" id="KW-1185">Reference proteome</keyword>
<protein>
    <recommendedName>
        <fullName evidence="3 10">Cell division protein FtsX</fullName>
    </recommendedName>
</protein>
<dbReference type="Pfam" id="PF18075">
    <property type="entry name" value="FtsX_ECD"/>
    <property type="match status" value="1"/>
</dbReference>
<feature type="transmembrane region" description="Helical" evidence="11">
    <location>
        <begin position="181"/>
        <end position="200"/>
    </location>
</feature>
<comment type="subcellular location">
    <subcellularLocation>
        <location evidence="1">Cell membrane</location>
        <topology evidence="1">Multi-pass membrane protein</topology>
    </subcellularLocation>
</comment>
<keyword evidence="4 10" id="KW-1003">Cell membrane</keyword>
<evidence type="ECO:0000256" key="1">
    <source>
        <dbReference type="ARBA" id="ARBA00004651"/>
    </source>
</evidence>
<dbReference type="InterPro" id="IPR040690">
    <property type="entry name" value="FtsX_ECD"/>
</dbReference>
<feature type="transmembrane region" description="Helical" evidence="11">
    <location>
        <begin position="25"/>
        <end position="49"/>
    </location>
</feature>
<keyword evidence="9 10" id="KW-0131">Cell cycle</keyword>
<evidence type="ECO:0000313" key="15">
    <source>
        <dbReference type="Proteomes" id="UP000001822"/>
    </source>
</evidence>
<accession>A0A6N4SPI7</accession>
<evidence type="ECO:0000256" key="2">
    <source>
        <dbReference type="ARBA" id="ARBA00007379"/>
    </source>
</evidence>
<evidence type="ECO:0000313" key="14">
    <source>
        <dbReference type="EMBL" id="ABG58228.1"/>
    </source>
</evidence>
<keyword evidence="5 10" id="KW-0132">Cell division</keyword>
<dbReference type="Proteomes" id="UP000001822">
    <property type="component" value="Chromosome"/>
</dbReference>
<evidence type="ECO:0000256" key="5">
    <source>
        <dbReference type="ARBA" id="ARBA00022618"/>
    </source>
</evidence>
<proteinExistence type="inferred from homology"/>
<sequence>MTIPFFIEYVAETTTKRRQKVLGSFPYATVIFSITLSLSVIGLFGLILINAQSIKTIIHNQVGEVQVYVHNHINDSMSTAFKDGLFQKKYLIRDAAGKPDITYISQEQAKEEYIKQTGQDFTKIIEENPLRASYTIHVSEKFTDSLSMNYIIEELNTEPAVYEVIYEEALLKKVTRNIRNAGIVLAAFALLLTIVTFFLINNTIKLALYSQRFLIRSMQLVGARPFFIQKPFVYRAMVQGAIGGIIASGLLFALQQYAFVSIEDLKKLYVPEHTYILYAILIFTGGIIGLISSFLSVRKYMYLSLDDLY</sequence>
<evidence type="ECO:0000256" key="7">
    <source>
        <dbReference type="ARBA" id="ARBA00022989"/>
    </source>
</evidence>
<evidence type="ECO:0000256" key="10">
    <source>
        <dbReference type="PIRNR" id="PIRNR003097"/>
    </source>
</evidence>
<evidence type="ECO:0000256" key="9">
    <source>
        <dbReference type="ARBA" id="ARBA00023306"/>
    </source>
</evidence>
<reference evidence="14 15" key="1">
    <citation type="journal article" date="2007" name="Appl. Environ. Microbiol.">
        <title>Genome sequence of the cellulolytic gliding bacterium Cytophaga hutchinsonii.</title>
        <authorList>
            <person name="Xie G."/>
            <person name="Bruce D.C."/>
            <person name="Challacombe J.F."/>
            <person name="Chertkov O."/>
            <person name="Detter J.C."/>
            <person name="Gilna P."/>
            <person name="Han C.S."/>
            <person name="Lucas S."/>
            <person name="Misra M."/>
            <person name="Myers G.L."/>
            <person name="Richardson P."/>
            <person name="Tapia R."/>
            <person name="Thayer N."/>
            <person name="Thompson L.S."/>
            <person name="Brettin T.S."/>
            <person name="Henrissat B."/>
            <person name="Wilson D.B."/>
            <person name="McBride M.J."/>
        </authorList>
    </citation>
    <scope>NUCLEOTIDE SEQUENCE [LARGE SCALE GENOMIC DNA]</scope>
    <source>
        <strain evidence="15">ATCC 33406 / DSM 1761 / CIP 103989 / NBRC 15051 / NCIMB 9469 / D465</strain>
    </source>
</reference>
<organism evidence="14 15">
    <name type="scientific">Cytophaga hutchinsonii (strain ATCC 33406 / DSM 1761 / CIP 103989 / NBRC 15051 / NCIMB 9469 / D465)</name>
    <dbReference type="NCBI Taxonomy" id="269798"/>
    <lineage>
        <taxon>Bacteria</taxon>
        <taxon>Pseudomonadati</taxon>
        <taxon>Bacteroidota</taxon>
        <taxon>Cytophagia</taxon>
        <taxon>Cytophagales</taxon>
        <taxon>Cytophagaceae</taxon>
        <taxon>Cytophaga</taxon>
    </lineage>
</organism>
<evidence type="ECO:0000259" key="12">
    <source>
        <dbReference type="Pfam" id="PF02687"/>
    </source>
</evidence>
<dbReference type="PANTHER" id="PTHR47755">
    <property type="entry name" value="CELL DIVISION PROTEIN FTSX"/>
    <property type="match status" value="1"/>
</dbReference>
<dbReference type="KEGG" id="chu:CHU_0951"/>
<keyword evidence="7 11" id="KW-1133">Transmembrane helix</keyword>
<feature type="transmembrane region" description="Helical" evidence="11">
    <location>
        <begin position="275"/>
        <end position="295"/>
    </location>
</feature>
<dbReference type="Gene3D" id="3.30.70.3040">
    <property type="match status" value="1"/>
</dbReference>